<protein>
    <submittedName>
        <fullName evidence="5">Glycoside hydrolase family 1</fullName>
    </submittedName>
</protein>
<feature type="non-terminal residue" evidence="5">
    <location>
        <position position="278"/>
    </location>
</feature>
<dbReference type="EMBL" id="JBAMMX010000005">
    <property type="protein sequence ID" value="KAK6940987.1"/>
    <property type="molecule type" value="Genomic_DNA"/>
</dbReference>
<dbReference type="Gene3D" id="3.20.20.80">
    <property type="entry name" value="Glycosidases"/>
    <property type="match status" value="2"/>
</dbReference>
<dbReference type="Pfam" id="PF00232">
    <property type="entry name" value="Glyco_hydro_1"/>
    <property type="match status" value="2"/>
</dbReference>
<dbReference type="GO" id="GO:0005975">
    <property type="term" value="P:carbohydrate metabolic process"/>
    <property type="evidence" value="ECO:0007669"/>
    <property type="project" value="InterPro"/>
</dbReference>
<dbReference type="PRINTS" id="PR00131">
    <property type="entry name" value="GLHYDRLASE1"/>
</dbReference>
<dbReference type="Proteomes" id="UP001370490">
    <property type="component" value="Unassembled WGS sequence"/>
</dbReference>
<reference evidence="5 6" key="1">
    <citation type="submission" date="2023-12" db="EMBL/GenBank/DDBJ databases">
        <title>A high-quality genome assembly for Dillenia turbinata (Dilleniales).</title>
        <authorList>
            <person name="Chanderbali A."/>
        </authorList>
    </citation>
    <scope>NUCLEOTIDE SEQUENCE [LARGE SCALE GENOMIC DNA]</scope>
    <source>
        <strain evidence="5">LSX21</strain>
        <tissue evidence="5">Leaf</tissue>
    </source>
</reference>
<dbReference type="AlphaFoldDB" id="A0AAN8W3T0"/>
<dbReference type="InterPro" id="IPR017853">
    <property type="entry name" value="GH"/>
</dbReference>
<dbReference type="InterPro" id="IPR001360">
    <property type="entry name" value="Glyco_hydro_1"/>
</dbReference>
<sequence>MMLILCFSLFLLLSSPTTLLCSDTFTRNDFPADFVFGSGTSAYQVEGAAMEDGRTPSIWDTFTHSGIVRGNGDVASDGYHKYKEEVILMVDTGLDSPSHDGRGTVNPKGVEYYNNLINELVRNAIMHDDAPPDGFPVTPWGLQGVLEYFKSVYGNPPIYIHENGQKTDRTASLNDTSRVEYLRGYIGSMLDALRNGSNTRGYFSWSFLDVFELWDGNASSYGLYYVDLNDKDLKRHPKPSAHWYTNFLKGGRINCLDGICSRAAETASEACSSFSLTV</sequence>
<keyword evidence="4" id="KW-0732">Signal</keyword>
<accession>A0AAN8W3T0</accession>
<evidence type="ECO:0000256" key="2">
    <source>
        <dbReference type="ARBA" id="ARBA00022801"/>
    </source>
</evidence>
<evidence type="ECO:0000256" key="1">
    <source>
        <dbReference type="ARBA" id="ARBA00010838"/>
    </source>
</evidence>
<comment type="similarity">
    <text evidence="1 3">Belongs to the glycosyl hydrolase 1 family.</text>
</comment>
<dbReference type="GO" id="GO:0008422">
    <property type="term" value="F:beta-glucosidase activity"/>
    <property type="evidence" value="ECO:0007669"/>
    <property type="project" value="TreeGrafter"/>
</dbReference>
<dbReference type="InterPro" id="IPR033132">
    <property type="entry name" value="GH_1_N_CS"/>
</dbReference>
<evidence type="ECO:0000256" key="3">
    <source>
        <dbReference type="RuleBase" id="RU003690"/>
    </source>
</evidence>
<dbReference type="PANTHER" id="PTHR10353">
    <property type="entry name" value="GLYCOSYL HYDROLASE"/>
    <property type="match status" value="1"/>
</dbReference>
<name>A0AAN8W3T0_9MAGN</name>
<gene>
    <name evidence="5" type="ORF">RJ641_030518</name>
</gene>
<feature type="signal peptide" evidence="4">
    <location>
        <begin position="1"/>
        <end position="21"/>
    </location>
</feature>
<feature type="chain" id="PRO_5042978331" evidence="4">
    <location>
        <begin position="22"/>
        <end position="278"/>
    </location>
</feature>
<keyword evidence="2 5" id="KW-0378">Hydrolase</keyword>
<evidence type="ECO:0000313" key="5">
    <source>
        <dbReference type="EMBL" id="KAK6940987.1"/>
    </source>
</evidence>
<dbReference type="PROSITE" id="PS00653">
    <property type="entry name" value="GLYCOSYL_HYDROL_F1_2"/>
    <property type="match status" value="1"/>
</dbReference>
<keyword evidence="6" id="KW-1185">Reference proteome</keyword>
<comment type="caution">
    <text evidence="5">The sequence shown here is derived from an EMBL/GenBank/DDBJ whole genome shotgun (WGS) entry which is preliminary data.</text>
</comment>
<proteinExistence type="inferred from homology"/>
<dbReference type="PANTHER" id="PTHR10353:SF29">
    <property type="entry name" value="BETA-GLUCOSIDASE 11"/>
    <property type="match status" value="1"/>
</dbReference>
<dbReference type="SUPFAM" id="SSF51445">
    <property type="entry name" value="(Trans)glycosidases"/>
    <property type="match status" value="2"/>
</dbReference>
<evidence type="ECO:0000313" key="6">
    <source>
        <dbReference type="Proteomes" id="UP001370490"/>
    </source>
</evidence>
<evidence type="ECO:0000256" key="4">
    <source>
        <dbReference type="SAM" id="SignalP"/>
    </source>
</evidence>
<organism evidence="5 6">
    <name type="scientific">Dillenia turbinata</name>
    <dbReference type="NCBI Taxonomy" id="194707"/>
    <lineage>
        <taxon>Eukaryota</taxon>
        <taxon>Viridiplantae</taxon>
        <taxon>Streptophyta</taxon>
        <taxon>Embryophyta</taxon>
        <taxon>Tracheophyta</taxon>
        <taxon>Spermatophyta</taxon>
        <taxon>Magnoliopsida</taxon>
        <taxon>eudicotyledons</taxon>
        <taxon>Gunneridae</taxon>
        <taxon>Pentapetalae</taxon>
        <taxon>Dilleniales</taxon>
        <taxon>Dilleniaceae</taxon>
        <taxon>Dillenia</taxon>
    </lineage>
</organism>